<keyword evidence="3" id="KW-0238">DNA-binding</keyword>
<proteinExistence type="inferred from homology"/>
<dbReference type="PRINTS" id="PR00039">
    <property type="entry name" value="HTHLYSR"/>
</dbReference>
<evidence type="ECO:0000313" key="7">
    <source>
        <dbReference type="Proteomes" id="UP000649739"/>
    </source>
</evidence>
<dbReference type="InterPro" id="IPR036388">
    <property type="entry name" value="WH-like_DNA-bd_sf"/>
</dbReference>
<dbReference type="InterPro" id="IPR000847">
    <property type="entry name" value="LysR_HTH_N"/>
</dbReference>
<dbReference type="EMBL" id="BMQB01000005">
    <property type="protein sequence ID" value="GGJ95971.1"/>
    <property type="molecule type" value="Genomic_DNA"/>
</dbReference>
<organism evidence="6 7">
    <name type="scientific">Pilimelia anulata</name>
    <dbReference type="NCBI Taxonomy" id="53371"/>
    <lineage>
        <taxon>Bacteria</taxon>
        <taxon>Bacillati</taxon>
        <taxon>Actinomycetota</taxon>
        <taxon>Actinomycetes</taxon>
        <taxon>Micromonosporales</taxon>
        <taxon>Micromonosporaceae</taxon>
        <taxon>Pilimelia</taxon>
    </lineage>
</organism>
<evidence type="ECO:0000256" key="4">
    <source>
        <dbReference type="ARBA" id="ARBA00023163"/>
    </source>
</evidence>
<reference evidence="6" key="1">
    <citation type="journal article" date="2014" name="Int. J. Syst. Evol. Microbiol.">
        <title>Complete genome sequence of Corynebacterium casei LMG S-19264T (=DSM 44701T), isolated from a smear-ripened cheese.</title>
        <authorList>
            <consortium name="US DOE Joint Genome Institute (JGI-PGF)"/>
            <person name="Walter F."/>
            <person name="Albersmeier A."/>
            <person name="Kalinowski J."/>
            <person name="Ruckert C."/>
        </authorList>
    </citation>
    <scope>NUCLEOTIDE SEQUENCE</scope>
    <source>
        <strain evidence="6">JCM 3090</strain>
    </source>
</reference>
<dbReference type="PANTHER" id="PTHR30346">
    <property type="entry name" value="TRANSCRIPTIONAL DUAL REGULATOR HCAR-RELATED"/>
    <property type="match status" value="1"/>
</dbReference>
<keyword evidence="2" id="KW-0805">Transcription regulation</keyword>
<keyword evidence="4" id="KW-0804">Transcription</keyword>
<evidence type="ECO:0000256" key="2">
    <source>
        <dbReference type="ARBA" id="ARBA00023015"/>
    </source>
</evidence>
<accession>A0A8J3FDF6</accession>
<dbReference type="Pfam" id="PF03466">
    <property type="entry name" value="LysR_substrate"/>
    <property type="match status" value="1"/>
</dbReference>
<dbReference type="Pfam" id="PF00126">
    <property type="entry name" value="HTH_1"/>
    <property type="match status" value="1"/>
</dbReference>
<protein>
    <recommendedName>
        <fullName evidence="5">HTH lysR-type domain-containing protein</fullName>
    </recommendedName>
</protein>
<evidence type="ECO:0000313" key="6">
    <source>
        <dbReference type="EMBL" id="GGJ95971.1"/>
    </source>
</evidence>
<dbReference type="GO" id="GO:0003700">
    <property type="term" value="F:DNA-binding transcription factor activity"/>
    <property type="evidence" value="ECO:0007669"/>
    <property type="project" value="InterPro"/>
</dbReference>
<comment type="caution">
    <text evidence="6">The sequence shown here is derived from an EMBL/GenBank/DDBJ whole genome shotgun (WGS) entry which is preliminary data.</text>
</comment>
<dbReference type="Gene3D" id="1.10.10.10">
    <property type="entry name" value="Winged helix-like DNA-binding domain superfamily/Winged helix DNA-binding domain"/>
    <property type="match status" value="1"/>
</dbReference>
<dbReference type="Proteomes" id="UP000649739">
    <property type="component" value="Unassembled WGS sequence"/>
</dbReference>
<evidence type="ECO:0000256" key="3">
    <source>
        <dbReference type="ARBA" id="ARBA00023125"/>
    </source>
</evidence>
<evidence type="ECO:0000256" key="1">
    <source>
        <dbReference type="ARBA" id="ARBA00009437"/>
    </source>
</evidence>
<evidence type="ECO:0000259" key="5">
    <source>
        <dbReference type="PROSITE" id="PS50931"/>
    </source>
</evidence>
<name>A0A8J3FDF6_9ACTN</name>
<dbReference type="RefSeq" id="WP_189170494.1">
    <property type="nucleotide sequence ID" value="NZ_BMQB01000005.1"/>
</dbReference>
<reference evidence="6" key="2">
    <citation type="submission" date="2020-09" db="EMBL/GenBank/DDBJ databases">
        <authorList>
            <person name="Sun Q."/>
            <person name="Ohkuma M."/>
        </authorList>
    </citation>
    <scope>NUCLEOTIDE SEQUENCE</scope>
    <source>
        <strain evidence="6">JCM 3090</strain>
    </source>
</reference>
<dbReference type="PROSITE" id="PS50931">
    <property type="entry name" value="HTH_LYSR"/>
    <property type="match status" value="1"/>
</dbReference>
<sequence length="312" mass="33549">MDIEPQQLRILQMVAETGTINSAAEKLGMSQSGVSRAVQRLERAVGLPVLHRQPSGITLTTAGAILLEHADTVLPAVNRMFTDVRRCLATDNGKLSVRLGAAPAPTLTPFVRCAEDLGIAPMSLLVDESGPRLVQLLGNGEIDVAMFRHFPELDPEPPEPVRHERIAVQDPYLCLPDTHPLAERPAVELTDLNDEHVVLAFPESQPLTGHFHTACTAAGIRPRVSSANSGPAVVALGHALGAITFTYWPNVRKEARMAHVALRDTPLNAVLVLAWRPDGPLGDELGEQLLASVRAMHSEFVVAEHGIRPAAG</sequence>
<dbReference type="Gene3D" id="3.40.190.10">
    <property type="entry name" value="Periplasmic binding protein-like II"/>
    <property type="match status" value="2"/>
</dbReference>
<dbReference type="GO" id="GO:0003677">
    <property type="term" value="F:DNA binding"/>
    <property type="evidence" value="ECO:0007669"/>
    <property type="project" value="UniProtKB-KW"/>
</dbReference>
<dbReference type="GO" id="GO:0032993">
    <property type="term" value="C:protein-DNA complex"/>
    <property type="evidence" value="ECO:0007669"/>
    <property type="project" value="TreeGrafter"/>
</dbReference>
<dbReference type="SUPFAM" id="SSF53850">
    <property type="entry name" value="Periplasmic binding protein-like II"/>
    <property type="match status" value="1"/>
</dbReference>
<feature type="domain" description="HTH lysR-type" evidence="5">
    <location>
        <begin position="1"/>
        <end position="60"/>
    </location>
</feature>
<gene>
    <name evidence="6" type="ORF">GCM10010123_27330</name>
</gene>
<dbReference type="AlphaFoldDB" id="A0A8J3FDF6"/>
<comment type="similarity">
    <text evidence="1">Belongs to the LysR transcriptional regulatory family.</text>
</comment>
<keyword evidence="7" id="KW-1185">Reference proteome</keyword>
<dbReference type="PANTHER" id="PTHR30346:SF29">
    <property type="entry name" value="LYSR SUBSTRATE-BINDING"/>
    <property type="match status" value="1"/>
</dbReference>
<dbReference type="SUPFAM" id="SSF46785">
    <property type="entry name" value="Winged helix' DNA-binding domain"/>
    <property type="match status" value="1"/>
</dbReference>
<dbReference type="InterPro" id="IPR005119">
    <property type="entry name" value="LysR_subst-bd"/>
</dbReference>
<dbReference type="InterPro" id="IPR036390">
    <property type="entry name" value="WH_DNA-bd_sf"/>
</dbReference>